<reference evidence="2" key="1">
    <citation type="submission" date="2014-09" db="EMBL/GenBank/DDBJ databases">
        <authorList>
            <person name="Sharma Rahul"/>
            <person name="Thines Marco"/>
        </authorList>
    </citation>
    <scope>NUCLEOTIDE SEQUENCE [LARGE SCALE GENOMIC DNA]</scope>
</reference>
<proteinExistence type="predicted"/>
<sequence length="89" mass="10373">MLSQKIRPFVVVKAFAKNDGVIPIFLNEVENEIRFQFWLNYHLEFNKRYPEDALSLVDMLTKAVGPARVAAILLTARMSTHKTRFMFMP</sequence>
<dbReference type="AlphaFoldDB" id="A0A0P1B6Y1"/>
<organism evidence="1 2">
    <name type="scientific">Plasmopara halstedii</name>
    <name type="common">Downy mildew of sunflower</name>
    <dbReference type="NCBI Taxonomy" id="4781"/>
    <lineage>
        <taxon>Eukaryota</taxon>
        <taxon>Sar</taxon>
        <taxon>Stramenopiles</taxon>
        <taxon>Oomycota</taxon>
        <taxon>Peronosporomycetes</taxon>
        <taxon>Peronosporales</taxon>
        <taxon>Peronosporaceae</taxon>
        <taxon>Plasmopara</taxon>
    </lineage>
</organism>
<dbReference type="RefSeq" id="XP_024586573.1">
    <property type="nucleotide sequence ID" value="XM_024721478.1"/>
</dbReference>
<name>A0A0P1B6Y1_PLAHL</name>
<keyword evidence="2" id="KW-1185">Reference proteome</keyword>
<dbReference type="EMBL" id="CCYD01003101">
    <property type="protein sequence ID" value="CEG50204.1"/>
    <property type="molecule type" value="Genomic_DNA"/>
</dbReference>
<dbReference type="Proteomes" id="UP000054928">
    <property type="component" value="Unassembled WGS sequence"/>
</dbReference>
<dbReference type="GeneID" id="36402984"/>
<evidence type="ECO:0000313" key="2">
    <source>
        <dbReference type="Proteomes" id="UP000054928"/>
    </source>
</evidence>
<protein>
    <submittedName>
        <fullName evidence="1">Uncharacterized protein</fullName>
    </submittedName>
</protein>
<evidence type="ECO:0000313" key="1">
    <source>
        <dbReference type="EMBL" id="CEG50204.1"/>
    </source>
</evidence>
<accession>A0A0P1B6Y1</accession>